<dbReference type="Pfam" id="PF21789">
    <property type="entry name" value="TNP-like_RNaseH_C"/>
    <property type="match status" value="1"/>
</dbReference>
<evidence type="ECO:0000313" key="5">
    <source>
        <dbReference type="Proteomes" id="UP000821853"/>
    </source>
</evidence>
<sequence>MDGFIDYGGNCCGKKPADHALVMMFVPLFDNWVQPIARFASKGAAPGDVLAHLVTEAVMELAKHNASLIAVVSYGAGSNKSMWARLCISGRLTAAVHKVQHPCIPGEHLHFLCDVPHMVKCIRNHMQRYNHAQAGDCDIVYDHYRTLYTEDEKKQLRVVPKLTLAHIEPDSLRKMNVRLATQLFSRGTALGLEVYRKQGLPGLEASEGTEVFTRRLNDLFDALNAKFPKEAVRPGSPKQEIIDTFLRIVDNTAERFCRSRETMFASLQTIQSLRLSLLSTKDILALLFKEGVSYVLTVKLNQDPLERFFGNVRSFGGHEEHPKIVNFAYIFRLLTLYTPVRWP</sequence>
<evidence type="ECO:0000313" key="4">
    <source>
        <dbReference type="EMBL" id="KAH9374512.1"/>
    </source>
</evidence>
<dbReference type="Pfam" id="PF21787">
    <property type="entry name" value="TNP-like_RNaseH_N"/>
    <property type="match status" value="1"/>
</dbReference>
<organism evidence="4 5">
    <name type="scientific">Haemaphysalis longicornis</name>
    <name type="common">Bush tick</name>
    <dbReference type="NCBI Taxonomy" id="44386"/>
    <lineage>
        <taxon>Eukaryota</taxon>
        <taxon>Metazoa</taxon>
        <taxon>Ecdysozoa</taxon>
        <taxon>Arthropoda</taxon>
        <taxon>Chelicerata</taxon>
        <taxon>Arachnida</taxon>
        <taxon>Acari</taxon>
        <taxon>Parasitiformes</taxon>
        <taxon>Ixodida</taxon>
        <taxon>Ixodoidea</taxon>
        <taxon>Ixodidae</taxon>
        <taxon>Haemaphysalinae</taxon>
        <taxon>Haemaphysalis</taxon>
    </lineage>
</organism>
<feature type="domain" description="Transposable element P transposase-like GTP-binding insertion" evidence="2">
    <location>
        <begin position="117"/>
        <end position="227"/>
    </location>
</feature>
<dbReference type="VEuPathDB" id="VectorBase:HLOH_047521"/>
<name>A0A9J6GIX7_HAELO</name>
<protein>
    <recommendedName>
        <fullName evidence="6">Transposase</fullName>
    </recommendedName>
</protein>
<feature type="domain" description="Transposable element P transposase-like RNase H" evidence="1">
    <location>
        <begin position="3"/>
        <end position="86"/>
    </location>
</feature>
<dbReference type="OrthoDB" id="6485473at2759"/>
<dbReference type="InterPro" id="IPR048365">
    <property type="entry name" value="TNP-like_RNaseH_N"/>
</dbReference>
<reference evidence="4 5" key="1">
    <citation type="journal article" date="2020" name="Cell">
        <title>Large-Scale Comparative Analyses of Tick Genomes Elucidate Their Genetic Diversity and Vector Capacities.</title>
        <authorList>
            <consortium name="Tick Genome and Microbiome Consortium (TIGMIC)"/>
            <person name="Jia N."/>
            <person name="Wang J."/>
            <person name="Shi W."/>
            <person name="Du L."/>
            <person name="Sun Y."/>
            <person name="Zhan W."/>
            <person name="Jiang J.F."/>
            <person name="Wang Q."/>
            <person name="Zhang B."/>
            <person name="Ji P."/>
            <person name="Bell-Sakyi L."/>
            <person name="Cui X.M."/>
            <person name="Yuan T.T."/>
            <person name="Jiang B.G."/>
            <person name="Yang W.F."/>
            <person name="Lam T.T."/>
            <person name="Chang Q.C."/>
            <person name="Ding S.J."/>
            <person name="Wang X.J."/>
            <person name="Zhu J.G."/>
            <person name="Ruan X.D."/>
            <person name="Zhao L."/>
            <person name="Wei J.T."/>
            <person name="Ye R.Z."/>
            <person name="Que T.C."/>
            <person name="Du C.H."/>
            <person name="Zhou Y.H."/>
            <person name="Cheng J.X."/>
            <person name="Dai P.F."/>
            <person name="Guo W.B."/>
            <person name="Han X.H."/>
            <person name="Huang E.J."/>
            <person name="Li L.F."/>
            <person name="Wei W."/>
            <person name="Gao Y.C."/>
            <person name="Liu J.Z."/>
            <person name="Shao H.Z."/>
            <person name="Wang X."/>
            <person name="Wang C.C."/>
            <person name="Yang T.C."/>
            <person name="Huo Q.B."/>
            <person name="Li W."/>
            <person name="Chen H.Y."/>
            <person name="Chen S.E."/>
            <person name="Zhou L.G."/>
            <person name="Ni X.B."/>
            <person name="Tian J.H."/>
            <person name="Sheng Y."/>
            <person name="Liu T."/>
            <person name="Pan Y.S."/>
            <person name="Xia L.Y."/>
            <person name="Li J."/>
            <person name="Zhao F."/>
            <person name="Cao W.C."/>
        </authorList>
    </citation>
    <scope>NUCLEOTIDE SEQUENCE [LARGE SCALE GENOMIC DNA]</scope>
    <source>
        <strain evidence="4">HaeL-2018</strain>
    </source>
</reference>
<evidence type="ECO:0000259" key="2">
    <source>
        <dbReference type="Pfam" id="PF21788"/>
    </source>
</evidence>
<evidence type="ECO:0000259" key="1">
    <source>
        <dbReference type="Pfam" id="PF21787"/>
    </source>
</evidence>
<comment type="caution">
    <text evidence="4">The sequence shown here is derived from an EMBL/GenBank/DDBJ whole genome shotgun (WGS) entry which is preliminary data.</text>
</comment>
<feature type="domain" description="Transposable element P transposase-like RNase H C-terminal" evidence="3">
    <location>
        <begin position="299"/>
        <end position="331"/>
    </location>
</feature>
<dbReference type="AlphaFoldDB" id="A0A9J6GIX7"/>
<keyword evidence="5" id="KW-1185">Reference proteome</keyword>
<gene>
    <name evidence="4" type="ORF">HPB48_021021</name>
</gene>
<accession>A0A9J6GIX7</accession>
<dbReference type="EMBL" id="JABSTR010000006">
    <property type="protein sequence ID" value="KAH9374512.1"/>
    <property type="molecule type" value="Genomic_DNA"/>
</dbReference>
<dbReference type="InterPro" id="IPR048367">
    <property type="entry name" value="TNP-like_RNaseH_C"/>
</dbReference>
<dbReference type="Pfam" id="PF21788">
    <property type="entry name" value="TNP-like_GBD"/>
    <property type="match status" value="1"/>
</dbReference>
<dbReference type="InterPro" id="IPR048366">
    <property type="entry name" value="TNP-like_GBD"/>
</dbReference>
<evidence type="ECO:0008006" key="6">
    <source>
        <dbReference type="Google" id="ProtNLM"/>
    </source>
</evidence>
<proteinExistence type="predicted"/>
<evidence type="ECO:0000259" key="3">
    <source>
        <dbReference type="Pfam" id="PF21789"/>
    </source>
</evidence>
<dbReference type="Proteomes" id="UP000821853">
    <property type="component" value="Chromosome 4"/>
</dbReference>